<accession>A0A845MLJ6</accession>
<dbReference type="CDD" id="cd00610">
    <property type="entry name" value="OAT_like"/>
    <property type="match status" value="1"/>
</dbReference>
<comment type="similarity">
    <text evidence="3">Belongs to the class-III pyridoxal-phosphate-dependent aminotransferase family.</text>
</comment>
<comment type="cofactor">
    <cofactor evidence="1">
        <name>pyridoxal 5'-phosphate</name>
        <dbReference type="ChEBI" id="CHEBI:597326"/>
    </cofactor>
</comment>
<dbReference type="OrthoDB" id="9801052at2"/>
<dbReference type="InterPro" id="IPR015424">
    <property type="entry name" value="PyrdxlP-dep_Trfase"/>
</dbReference>
<dbReference type="GO" id="GO:0030170">
    <property type="term" value="F:pyridoxal phosphate binding"/>
    <property type="evidence" value="ECO:0007669"/>
    <property type="project" value="InterPro"/>
</dbReference>
<dbReference type="InterPro" id="IPR015422">
    <property type="entry name" value="PyrdxlP-dep_Trfase_small"/>
</dbReference>
<organism evidence="4 5">
    <name type="scientific">Sneathiella chungangensis</name>
    <dbReference type="NCBI Taxonomy" id="1418234"/>
    <lineage>
        <taxon>Bacteria</taxon>
        <taxon>Pseudomonadati</taxon>
        <taxon>Pseudomonadota</taxon>
        <taxon>Alphaproteobacteria</taxon>
        <taxon>Sneathiellales</taxon>
        <taxon>Sneathiellaceae</taxon>
        <taxon>Sneathiella</taxon>
    </lineage>
</organism>
<dbReference type="AlphaFoldDB" id="A0A845MLJ6"/>
<dbReference type="GO" id="GO:0008483">
    <property type="term" value="F:transaminase activity"/>
    <property type="evidence" value="ECO:0007669"/>
    <property type="project" value="UniProtKB-KW"/>
</dbReference>
<dbReference type="PANTHER" id="PTHR43713:SF3">
    <property type="entry name" value="GLUTAMATE-1-SEMIALDEHYDE 2,1-AMINOMUTASE 1, CHLOROPLASTIC-RELATED"/>
    <property type="match status" value="1"/>
</dbReference>
<sequence length="443" mass="48037">MPDAASRSARLFARAQEFLPGGVSRNTLLYDGPMLYASYAKGCRVVDVDGRERIDFANNVASHIHGHAYPPIVEAVSEQIGRGTGFTMATEIEIDFAELLCGRSDSFDKIRFVNSGTEAVMAGMKAARAYTGRSKIAKVEGGYHGAYDYAEVSQAPSPENWGAADCPAAVPLAKGTPRGLVDDTIVIPYNDTEVALKILNRHAHEIAAVVIDPLPHRVCMVPASGNFVNALRRWTIENHALLIFDEVITFRSEVGGMQAHYEVRPDLTAMGKMIGGGFPVGALAGVNDVMQVFVSGEYGVPLPLSGTFSANPVTMTAGYTALRYFGPSEVAKLNELGDYARKNLTELFRTLDIPVCVTGIGSLFRVHLKPEPPKNFRETFQAPAEKAVVGAIVRSLYEEGFMMIHTCSAALSTPMTRLEIDMLVDALNRILKSLRPRILEVAA</sequence>
<dbReference type="SUPFAM" id="SSF53383">
    <property type="entry name" value="PLP-dependent transferases"/>
    <property type="match status" value="1"/>
</dbReference>
<dbReference type="PANTHER" id="PTHR43713">
    <property type="entry name" value="GLUTAMATE-1-SEMIALDEHYDE 2,1-AMINOMUTASE"/>
    <property type="match status" value="1"/>
</dbReference>
<reference evidence="4 5" key="1">
    <citation type="journal article" date="2014" name="Int. J. Syst. Evol. Microbiol.">
        <title>Sneathiella chungangensis sp. nov., isolated from a marine sand, and emended description of the genus Sneathiella.</title>
        <authorList>
            <person name="Siamphan C."/>
            <person name="Kim H."/>
            <person name="Lee J.S."/>
            <person name="Kim W."/>
        </authorList>
    </citation>
    <scope>NUCLEOTIDE SEQUENCE [LARGE SCALE GENOMIC DNA]</scope>
    <source>
        <strain evidence="4 5">KCTC 32476</strain>
    </source>
</reference>
<gene>
    <name evidence="4" type="ORF">GQF03_18625</name>
</gene>
<keyword evidence="2 3" id="KW-0663">Pyridoxal phosphate</keyword>
<dbReference type="InterPro" id="IPR015421">
    <property type="entry name" value="PyrdxlP-dep_Trfase_major"/>
</dbReference>
<protein>
    <submittedName>
        <fullName evidence="4">Aminotransferase class III-fold pyridoxal phosphate-dependent enzyme</fullName>
    </submittedName>
</protein>
<evidence type="ECO:0000256" key="2">
    <source>
        <dbReference type="ARBA" id="ARBA00022898"/>
    </source>
</evidence>
<proteinExistence type="inferred from homology"/>
<evidence type="ECO:0000256" key="3">
    <source>
        <dbReference type="RuleBase" id="RU003560"/>
    </source>
</evidence>
<dbReference type="Pfam" id="PF00202">
    <property type="entry name" value="Aminotran_3"/>
    <property type="match status" value="1"/>
</dbReference>
<keyword evidence="4" id="KW-0032">Aminotransferase</keyword>
<evidence type="ECO:0000256" key="1">
    <source>
        <dbReference type="ARBA" id="ARBA00001933"/>
    </source>
</evidence>
<dbReference type="Gene3D" id="3.40.640.10">
    <property type="entry name" value="Type I PLP-dependent aspartate aminotransferase-like (Major domain)"/>
    <property type="match status" value="1"/>
</dbReference>
<dbReference type="Proteomes" id="UP000445696">
    <property type="component" value="Unassembled WGS sequence"/>
</dbReference>
<dbReference type="EMBL" id="WTVA01000015">
    <property type="protein sequence ID" value="MZR24355.1"/>
    <property type="molecule type" value="Genomic_DNA"/>
</dbReference>
<name>A0A845MLJ6_9PROT</name>
<evidence type="ECO:0000313" key="5">
    <source>
        <dbReference type="Proteomes" id="UP000445696"/>
    </source>
</evidence>
<keyword evidence="5" id="KW-1185">Reference proteome</keyword>
<comment type="caution">
    <text evidence="4">The sequence shown here is derived from an EMBL/GenBank/DDBJ whole genome shotgun (WGS) entry which is preliminary data.</text>
</comment>
<evidence type="ECO:0000313" key="4">
    <source>
        <dbReference type="EMBL" id="MZR24355.1"/>
    </source>
</evidence>
<keyword evidence="4" id="KW-0808">Transferase</keyword>
<dbReference type="RefSeq" id="WP_161340798.1">
    <property type="nucleotide sequence ID" value="NZ_JBHSDG010000003.1"/>
</dbReference>
<dbReference type="Gene3D" id="3.90.1150.10">
    <property type="entry name" value="Aspartate Aminotransferase, domain 1"/>
    <property type="match status" value="1"/>
</dbReference>
<dbReference type="InterPro" id="IPR005814">
    <property type="entry name" value="Aminotrans_3"/>
</dbReference>